<organism evidence="1 2">
    <name type="scientific">Leptospira borgpetersenii serovar Pomona str. 200901868</name>
    <dbReference type="NCBI Taxonomy" id="1192866"/>
    <lineage>
        <taxon>Bacteria</taxon>
        <taxon>Pseudomonadati</taxon>
        <taxon>Spirochaetota</taxon>
        <taxon>Spirochaetia</taxon>
        <taxon>Leptospirales</taxon>
        <taxon>Leptospiraceae</taxon>
        <taxon>Leptospira</taxon>
    </lineage>
</organism>
<gene>
    <name evidence="1" type="ORF">LEP1GSC133_1722</name>
</gene>
<dbReference type="EMBL" id="AKWF02000076">
    <property type="protein sequence ID" value="EMO62558.1"/>
    <property type="molecule type" value="Genomic_DNA"/>
</dbReference>
<accession>M6WLB6</accession>
<name>M6WLB6_LEPBO</name>
<evidence type="ECO:0000313" key="1">
    <source>
        <dbReference type="EMBL" id="EMO62558.1"/>
    </source>
</evidence>
<evidence type="ECO:0000313" key="2">
    <source>
        <dbReference type="Proteomes" id="UP000012159"/>
    </source>
</evidence>
<proteinExistence type="predicted"/>
<sequence length="59" mass="6903">MVDFKSSGNPKKENVLRIDLVYFIKKVKLQDSIPVLGQVLIWRPIRSSKSFFAYFLITQ</sequence>
<dbReference type="Proteomes" id="UP000012159">
    <property type="component" value="Unassembled WGS sequence"/>
</dbReference>
<dbReference type="AlphaFoldDB" id="M6WLB6"/>
<reference evidence="1 2" key="1">
    <citation type="submission" date="2013-01" db="EMBL/GenBank/DDBJ databases">
        <authorList>
            <person name="Harkins D.M."/>
            <person name="Durkin A.S."/>
            <person name="Brinkac L.M."/>
            <person name="Haft D.H."/>
            <person name="Selengut J.D."/>
            <person name="Sanka R."/>
            <person name="DePew J."/>
            <person name="Purushe J."/>
            <person name="Picardeau M."/>
            <person name="Werts C."/>
            <person name="Goarant C."/>
            <person name="Vinetz J.M."/>
            <person name="Sutton G.G."/>
            <person name="Nierman W.C."/>
            <person name="Fouts D.E."/>
        </authorList>
    </citation>
    <scope>NUCLEOTIDE SEQUENCE [LARGE SCALE GENOMIC DNA]</scope>
    <source>
        <strain evidence="1 2">200901868</strain>
    </source>
</reference>
<comment type="caution">
    <text evidence="1">The sequence shown here is derived from an EMBL/GenBank/DDBJ whole genome shotgun (WGS) entry which is preliminary data.</text>
</comment>
<protein>
    <submittedName>
        <fullName evidence="1">Uncharacterized protein</fullName>
    </submittedName>
</protein>